<dbReference type="KEGG" id="bmus:118896995"/>
<keyword evidence="10" id="KW-0732">Signal</keyword>
<comment type="similarity">
    <text evidence="5">Belongs to the DPH7 family.</text>
</comment>
<evidence type="ECO:0000256" key="4">
    <source>
        <dbReference type="ARBA" id="ARBA00022801"/>
    </source>
</evidence>
<evidence type="ECO:0000256" key="10">
    <source>
        <dbReference type="SAM" id="SignalP"/>
    </source>
</evidence>
<dbReference type="InterPro" id="IPR019775">
    <property type="entry name" value="WD40_repeat_CS"/>
</dbReference>
<gene>
    <name evidence="12" type="primary">DPH7</name>
</gene>
<evidence type="ECO:0000256" key="7">
    <source>
        <dbReference type="ARBA" id="ARBA00047551"/>
    </source>
</evidence>
<dbReference type="GeneID" id="118896995"/>
<evidence type="ECO:0000256" key="9">
    <source>
        <dbReference type="SAM" id="MobiDB-lite"/>
    </source>
</evidence>
<keyword evidence="3" id="KW-0677">Repeat</keyword>
<keyword evidence="2 8" id="KW-0853">WD repeat</keyword>
<evidence type="ECO:0000256" key="1">
    <source>
        <dbReference type="ARBA" id="ARBA00005156"/>
    </source>
</evidence>
<evidence type="ECO:0000256" key="5">
    <source>
        <dbReference type="ARBA" id="ARBA00038092"/>
    </source>
</evidence>
<feature type="signal peptide" evidence="10">
    <location>
        <begin position="1"/>
        <end position="19"/>
    </location>
</feature>
<dbReference type="SUPFAM" id="SSF50978">
    <property type="entry name" value="WD40 repeat-like"/>
    <property type="match status" value="1"/>
</dbReference>
<keyword evidence="4" id="KW-0378">Hydrolase</keyword>
<dbReference type="GO" id="GO:0017183">
    <property type="term" value="P:protein histidyl modification to diphthamide"/>
    <property type="evidence" value="ECO:0007669"/>
    <property type="project" value="TreeGrafter"/>
</dbReference>
<keyword evidence="12" id="KW-0489">Methyltransferase</keyword>
<comment type="pathway">
    <text evidence="1">Protein modification; peptidyl-diphthamide biosynthesis.</text>
</comment>
<name>A0A8B8XP29_BALMU</name>
<dbReference type="EC" id="3.1.1.97" evidence="6"/>
<dbReference type="InterPro" id="IPR052415">
    <property type="entry name" value="Diphthine_MTase"/>
</dbReference>
<dbReference type="Pfam" id="PF00400">
    <property type="entry name" value="WD40"/>
    <property type="match status" value="1"/>
</dbReference>
<dbReference type="InterPro" id="IPR036322">
    <property type="entry name" value="WD40_repeat_dom_sf"/>
</dbReference>
<feature type="chain" id="PRO_5034350798" description="methylated diphthine methylhydrolase" evidence="10">
    <location>
        <begin position="20"/>
        <end position="400"/>
    </location>
</feature>
<dbReference type="AlphaFoldDB" id="A0A8B8XP29"/>
<keyword evidence="11" id="KW-1185">Reference proteome</keyword>
<dbReference type="InterPro" id="IPR001680">
    <property type="entry name" value="WD40_rpt"/>
</dbReference>
<feature type="repeat" description="WD" evidence="8">
    <location>
        <begin position="169"/>
        <end position="211"/>
    </location>
</feature>
<dbReference type="GO" id="GO:0008168">
    <property type="term" value="F:methyltransferase activity"/>
    <property type="evidence" value="ECO:0007669"/>
    <property type="project" value="UniProtKB-KW"/>
</dbReference>
<proteinExistence type="inferred from homology"/>
<dbReference type="PROSITE" id="PS50294">
    <property type="entry name" value="WD_REPEATS_REGION"/>
    <property type="match status" value="1"/>
</dbReference>
<evidence type="ECO:0000313" key="11">
    <source>
        <dbReference type="Proteomes" id="UP000694857"/>
    </source>
</evidence>
<dbReference type="OrthoDB" id="1930760at2759"/>
<keyword evidence="12" id="KW-0808">Transferase</keyword>
<accession>A0A8B8XP29</accession>
<reference evidence="12" key="1">
    <citation type="submission" date="2025-08" db="UniProtKB">
        <authorList>
            <consortium name="RefSeq"/>
        </authorList>
    </citation>
    <scope>IDENTIFICATION</scope>
    <source>
        <tissue evidence="12">Epidermis and Blubber</tissue>
    </source>
</reference>
<evidence type="ECO:0000256" key="3">
    <source>
        <dbReference type="ARBA" id="ARBA00022737"/>
    </source>
</evidence>
<sequence>MKWCHIAVAGHALLGVAQAAGSIELLRLVRSENSYTLQPFSCFALEKQCLALSLDWSTGKAGRFPHCFPVSRAGDQPLKIISSDSSGQLHLLQAYQAGPGMQAVGTWQAHHFEAWAAAFDYWQTEVVYSDHVHPPSVVSDTGICGVLSGDDGLLKGWDTRTPGTPVFTSRRHSMGVCSVQSSPHCENVLATGSYDEHVLLWDTRSVKQPLADVPMQGGVWRLKWHPFHHHLLLAACMHGGFTIFDCQKAIEENQEVLPVTLSYTLPNSLVYGVDWSWLYFRRLPQTHPSFCLGSSPGSDPGGKTADPVCSLKDVAQSPAPCFERLADADGEGGTKHQSGGKLKTPLQPFAEDKDGGRLRASGVQICERGHSLEAADSDVSLVATCSFYDHVLHLWKWENS</sequence>
<evidence type="ECO:0000256" key="6">
    <source>
        <dbReference type="ARBA" id="ARBA00039131"/>
    </source>
</evidence>
<dbReference type="GO" id="GO:0061685">
    <property type="term" value="F:diphthine methylesterase activity"/>
    <property type="evidence" value="ECO:0007669"/>
    <property type="project" value="UniProtKB-EC"/>
</dbReference>
<dbReference type="InterPro" id="IPR015943">
    <property type="entry name" value="WD40/YVTN_repeat-like_dom_sf"/>
</dbReference>
<dbReference type="PROSITE" id="PS50082">
    <property type="entry name" value="WD_REPEATS_2"/>
    <property type="match status" value="1"/>
</dbReference>
<comment type="catalytic activity">
    <reaction evidence="7">
        <text>diphthine methyl ester-[translation elongation factor 2] + H2O = diphthine-[translation elongation factor 2] + methanol + H(+)</text>
        <dbReference type="Rhea" id="RHEA:42656"/>
        <dbReference type="Rhea" id="RHEA-COMP:10172"/>
        <dbReference type="Rhea" id="RHEA-COMP:10173"/>
        <dbReference type="ChEBI" id="CHEBI:15377"/>
        <dbReference type="ChEBI" id="CHEBI:15378"/>
        <dbReference type="ChEBI" id="CHEBI:17790"/>
        <dbReference type="ChEBI" id="CHEBI:79005"/>
        <dbReference type="ChEBI" id="CHEBI:82696"/>
        <dbReference type="EC" id="3.1.1.97"/>
    </reaction>
</comment>
<organism evidence="11 12">
    <name type="scientific">Balaenoptera musculus</name>
    <name type="common">Blue whale</name>
    <dbReference type="NCBI Taxonomy" id="9771"/>
    <lineage>
        <taxon>Eukaryota</taxon>
        <taxon>Metazoa</taxon>
        <taxon>Chordata</taxon>
        <taxon>Craniata</taxon>
        <taxon>Vertebrata</taxon>
        <taxon>Euteleostomi</taxon>
        <taxon>Mammalia</taxon>
        <taxon>Eutheria</taxon>
        <taxon>Laurasiatheria</taxon>
        <taxon>Artiodactyla</taxon>
        <taxon>Whippomorpha</taxon>
        <taxon>Cetacea</taxon>
        <taxon>Mysticeti</taxon>
        <taxon>Balaenopteridae</taxon>
        <taxon>Balaenoptera</taxon>
    </lineage>
</organism>
<evidence type="ECO:0000256" key="2">
    <source>
        <dbReference type="ARBA" id="ARBA00022574"/>
    </source>
</evidence>
<dbReference type="Proteomes" id="UP000694857">
    <property type="component" value="Chromosome 6"/>
</dbReference>
<evidence type="ECO:0000313" key="12">
    <source>
        <dbReference type="RefSeq" id="XP_036711583.1"/>
    </source>
</evidence>
<dbReference type="GO" id="GO:0005737">
    <property type="term" value="C:cytoplasm"/>
    <property type="evidence" value="ECO:0007669"/>
    <property type="project" value="TreeGrafter"/>
</dbReference>
<protein>
    <recommendedName>
        <fullName evidence="6">methylated diphthine methylhydrolase</fullName>
        <ecNumber evidence="6">3.1.1.97</ecNumber>
    </recommendedName>
</protein>
<dbReference type="CTD" id="92715"/>
<dbReference type="RefSeq" id="XP_036711583.1">
    <property type="nucleotide sequence ID" value="XM_036855688.1"/>
</dbReference>
<dbReference type="PROSITE" id="PS00678">
    <property type="entry name" value="WD_REPEATS_1"/>
    <property type="match status" value="1"/>
</dbReference>
<dbReference type="SMART" id="SM00320">
    <property type="entry name" value="WD40"/>
    <property type="match status" value="2"/>
</dbReference>
<dbReference type="PANTHER" id="PTHR46042">
    <property type="entry name" value="DIPHTHINE METHYLTRANSFERASE"/>
    <property type="match status" value="1"/>
</dbReference>
<dbReference type="Gene3D" id="2.130.10.10">
    <property type="entry name" value="YVTN repeat-like/Quinoprotein amine dehydrogenase"/>
    <property type="match status" value="1"/>
</dbReference>
<dbReference type="PANTHER" id="PTHR46042:SF1">
    <property type="entry name" value="DIPHTHINE METHYLTRANSFERASE"/>
    <property type="match status" value="1"/>
</dbReference>
<feature type="region of interest" description="Disordered" evidence="9">
    <location>
        <begin position="329"/>
        <end position="355"/>
    </location>
</feature>
<dbReference type="GO" id="GO:0032259">
    <property type="term" value="P:methylation"/>
    <property type="evidence" value="ECO:0007669"/>
    <property type="project" value="UniProtKB-KW"/>
</dbReference>
<evidence type="ECO:0000256" key="8">
    <source>
        <dbReference type="PROSITE-ProRule" id="PRU00221"/>
    </source>
</evidence>